<dbReference type="InterPro" id="IPR013103">
    <property type="entry name" value="RVT_2"/>
</dbReference>
<organism evidence="3">
    <name type="scientific">Tanacetum cinerariifolium</name>
    <name type="common">Dalmatian daisy</name>
    <name type="synonym">Chrysanthemum cinerariifolium</name>
    <dbReference type="NCBI Taxonomy" id="118510"/>
    <lineage>
        <taxon>Eukaryota</taxon>
        <taxon>Viridiplantae</taxon>
        <taxon>Streptophyta</taxon>
        <taxon>Embryophyta</taxon>
        <taxon>Tracheophyta</taxon>
        <taxon>Spermatophyta</taxon>
        <taxon>Magnoliopsida</taxon>
        <taxon>eudicotyledons</taxon>
        <taxon>Gunneridae</taxon>
        <taxon>Pentapetalae</taxon>
        <taxon>asterids</taxon>
        <taxon>campanulids</taxon>
        <taxon>Asterales</taxon>
        <taxon>Asteraceae</taxon>
        <taxon>Asteroideae</taxon>
        <taxon>Anthemideae</taxon>
        <taxon>Anthemidinae</taxon>
        <taxon>Tanacetum</taxon>
    </lineage>
</organism>
<gene>
    <name evidence="3" type="ORF">Tci_272273</name>
</gene>
<feature type="domain" description="Reverse transcriptase Ty1/copia-type" evidence="2">
    <location>
        <begin position="412"/>
        <end position="497"/>
    </location>
</feature>
<evidence type="ECO:0000313" key="3">
    <source>
        <dbReference type="EMBL" id="GEX00298.1"/>
    </source>
</evidence>
<comment type="caution">
    <text evidence="3">The sequence shown here is derived from an EMBL/GenBank/DDBJ whole genome shotgun (WGS) entry which is preliminary data.</text>
</comment>
<dbReference type="Pfam" id="PF07727">
    <property type="entry name" value="RVT_2"/>
    <property type="match status" value="1"/>
</dbReference>
<feature type="compositionally biased region" description="Polar residues" evidence="1">
    <location>
        <begin position="230"/>
        <end position="247"/>
    </location>
</feature>
<feature type="region of interest" description="Disordered" evidence="1">
    <location>
        <begin position="230"/>
        <end position="250"/>
    </location>
</feature>
<dbReference type="AlphaFoldDB" id="A0A699H049"/>
<proteinExistence type="predicted"/>
<accession>A0A699H049</accession>
<evidence type="ECO:0000259" key="2">
    <source>
        <dbReference type="Pfam" id="PF07727"/>
    </source>
</evidence>
<sequence>MTWFEQLEIHLRDLYLNNSSYAVDAFKPTFRTFFGEEHQTFRLKMFHNLDQLRLQLERENLYEFNTKTCLEVLQTQFKEFFTSKGVNSSDHLNHCWQQDFKEYTLYEPDTYRCSLLENLDTLEAVIRRAVITYGILRIKENEVNALKHESLVTKSTTLEANLNTDIKALDVGSVITESSGLKSDKHDTSRSLGNYITHVVDADIRPVNDHVPFAEIASLRWIPTGKMFTDNTTKVDSEPPNGSNDDITNPYGCDQTLNVSVCTLNLSEDNTSGPAPQRKEKCTIQCALSSKEDKSSVTEKQAGNVQTSLTLSSAKLEIQSMVDVPIHQEGPAVQRTPPPDTVILMVTDKIASTPTPPTTQAQVQMCSTSCWKDSSRKSRKLCEWTTSEWYLYIHNEDGNPARANIKQALDTRVIKILIAIAMHYDYEIWQMDFKTAFLNGHLTQEVYMVQLDGFINPKFLNRVCKLQRSIYGLKQLSRQWNKRLDEKIKKFGFTQNRDEPCELRVTCYIDVGYQTYANDSKS</sequence>
<evidence type="ECO:0000256" key="1">
    <source>
        <dbReference type="SAM" id="MobiDB-lite"/>
    </source>
</evidence>
<dbReference type="EMBL" id="BKCJ010084478">
    <property type="protein sequence ID" value="GEX00298.1"/>
    <property type="molecule type" value="Genomic_DNA"/>
</dbReference>
<name>A0A699H049_TANCI</name>
<protein>
    <submittedName>
        <fullName evidence="3">Putative retrotransposon protein</fullName>
    </submittedName>
</protein>
<reference evidence="3" key="1">
    <citation type="journal article" date="2019" name="Sci. Rep.">
        <title>Draft genome of Tanacetum cinerariifolium, the natural source of mosquito coil.</title>
        <authorList>
            <person name="Yamashiro T."/>
            <person name="Shiraishi A."/>
            <person name="Satake H."/>
            <person name="Nakayama K."/>
        </authorList>
    </citation>
    <scope>NUCLEOTIDE SEQUENCE</scope>
</reference>